<feature type="transmembrane region" description="Helical" evidence="1">
    <location>
        <begin position="302"/>
        <end position="322"/>
    </location>
</feature>
<name>A0A916XF39_9BURK</name>
<feature type="transmembrane region" description="Helical" evidence="1">
    <location>
        <begin position="254"/>
        <end position="282"/>
    </location>
</feature>
<keyword evidence="1" id="KW-0812">Transmembrane</keyword>
<feature type="transmembrane region" description="Helical" evidence="1">
    <location>
        <begin position="436"/>
        <end position="455"/>
    </location>
</feature>
<accession>A0A916XF39</accession>
<keyword evidence="3" id="KW-1185">Reference proteome</keyword>
<organism evidence="2 3">
    <name type="scientific">Undibacterium terreum</name>
    <dbReference type="NCBI Taxonomy" id="1224302"/>
    <lineage>
        <taxon>Bacteria</taxon>
        <taxon>Pseudomonadati</taxon>
        <taxon>Pseudomonadota</taxon>
        <taxon>Betaproteobacteria</taxon>
        <taxon>Burkholderiales</taxon>
        <taxon>Oxalobacteraceae</taxon>
        <taxon>Undibacterium</taxon>
    </lineage>
</organism>
<feature type="transmembrane region" description="Helical" evidence="1">
    <location>
        <begin position="351"/>
        <end position="373"/>
    </location>
</feature>
<proteinExistence type="predicted"/>
<dbReference type="Proteomes" id="UP000637423">
    <property type="component" value="Unassembled WGS sequence"/>
</dbReference>
<feature type="transmembrane region" description="Helical" evidence="1">
    <location>
        <begin position="118"/>
        <end position="138"/>
    </location>
</feature>
<dbReference type="RefSeq" id="WP_188565126.1">
    <property type="nucleotide sequence ID" value="NZ_BMED01000001.1"/>
</dbReference>
<feature type="transmembrane region" description="Helical" evidence="1">
    <location>
        <begin position="47"/>
        <end position="68"/>
    </location>
</feature>
<feature type="transmembrane region" description="Helical" evidence="1">
    <location>
        <begin position="89"/>
        <end position="112"/>
    </location>
</feature>
<dbReference type="EMBL" id="BMED01000001">
    <property type="protein sequence ID" value="GGC67509.1"/>
    <property type="molecule type" value="Genomic_DNA"/>
</dbReference>
<keyword evidence="1" id="KW-1133">Transmembrane helix</keyword>
<gene>
    <name evidence="2" type="ORF">GCM10011396_13160</name>
</gene>
<feature type="transmembrane region" description="Helical" evidence="1">
    <location>
        <begin position="145"/>
        <end position="167"/>
    </location>
</feature>
<evidence type="ECO:0000313" key="3">
    <source>
        <dbReference type="Proteomes" id="UP000637423"/>
    </source>
</evidence>
<protein>
    <submittedName>
        <fullName evidence="2">Uncharacterized protein</fullName>
    </submittedName>
</protein>
<evidence type="ECO:0000313" key="2">
    <source>
        <dbReference type="EMBL" id="GGC67509.1"/>
    </source>
</evidence>
<feature type="transmembrane region" description="Helical" evidence="1">
    <location>
        <begin position="21"/>
        <end position="41"/>
    </location>
</feature>
<keyword evidence="1" id="KW-0472">Membrane</keyword>
<comment type="caution">
    <text evidence="2">The sequence shown here is derived from an EMBL/GenBank/DDBJ whole genome shotgun (WGS) entry which is preliminary data.</text>
</comment>
<feature type="transmembrane region" description="Helical" evidence="1">
    <location>
        <begin position="173"/>
        <end position="192"/>
    </location>
</feature>
<feature type="transmembrane region" description="Helical" evidence="1">
    <location>
        <begin position="379"/>
        <end position="399"/>
    </location>
</feature>
<reference evidence="2" key="2">
    <citation type="submission" date="2020-09" db="EMBL/GenBank/DDBJ databases">
        <authorList>
            <person name="Sun Q."/>
            <person name="Zhou Y."/>
        </authorList>
    </citation>
    <scope>NUCLEOTIDE SEQUENCE</scope>
    <source>
        <strain evidence="2">CGMCC 1.10998</strain>
    </source>
</reference>
<dbReference type="AlphaFoldDB" id="A0A916XF39"/>
<feature type="transmembrane region" description="Helical" evidence="1">
    <location>
        <begin position="411"/>
        <end position="430"/>
    </location>
</feature>
<evidence type="ECO:0000256" key="1">
    <source>
        <dbReference type="SAM" id="Phobius"/>
    </source>
</evidence>
<sequence length="474" mass="52005">MNSYKQMLLQPLHEQRNVSSLWVTWLVLGLGTVGGLVSWLVMNKHDAALFIAGIAVVMSALMWCGLLLKSLIFQNSPINARLLPGLRPRLIKLTVATWLAFSLLLSGLLSIIKDRGDLIFVLVVLAILCASLMVRYTWMRFLPIVWIISNQMLSSLTPSFASIAATLGETRCILIIGGLDIVLAAFTLHVLYPQGGERHWAWHEQMKRIGTALRSGASCSDMGVSNTMISKASNFGYFSSLERDCRKRASGKQLLPYVLGVSSHWVTMLIIPCLLILAAILVNLWGGFKKSEAMHVLVSPMLVFYTMLPVMIFVNSFSATIYRLSTEQALLRLTPAIPQNRQLNLTLGKFLLARMLAAWGAGTACIAISLLILDADSELFNFALSAAPAFLLLPGLVLGDFSKSATPVNSLFSVGVMMLPATVVCIFFLIRQLAYPLPWSVLGGLSTIAAALLAYTRWNRMMRAPVTFPAGRIS</sequence>
<reference evidence="2" key="1">
    <citation type="journal article" date="2014" name="Int. J. Syst. Evol. Microbiol.">
        <title>Complete genome sequence of Corynebacterium casei LMG S-19264T (=DSM 44701T), isolated from a smear-ripened cheese.</title>
        <authorList>
            <consortium name="US DOE Joint Genome Institute (JGI-PGF)"/>
            <person name="Walter F."/>
            <person name="Albersmeier A."/>
            <person name="Kalinowski J."/>
            <person name="Ruckert C."/>
        </authorList>
    </citation>
    <scope>NUCLEOTIDE SEQUENCE</scope>
    <source>
        <strain evidence="2">CGMCC 1.10998</strain>
    </source>
</reference>